<dbReference type="InterPro" id="IPR036529">
    <property type="entry name" value="KIX_dom_sf"/>
</dbReference>
<evidence type="ECO:0000256" key="2">
    <source>
        <dbReference type="ARBA" id="ARBA00023242"/>
    </source>
</evidence>
<feature type="region of interest" description="Disordered" evidence="3">
    <location>
        <begin position="32"/>
        <end position="122"/>
    </location>
</feature>
<reference evidence="5" key="1">
    <citation type="submission" date="2021-01" db="EMBL/GenBank/DDBJ databases">
        <authorList>
            <person name="Corre E."/>
            <person name="Pelletier E."/>
            <person name="Niang G."/>
            <person name="Scheremetjew M."/>
            <person name="Finn R."/>
            <person name="Kale V."/>
            <person name="Holt S."/>
            <person name="Cochrane G."/>
            <person name="Meng A."/>
            <person name="Brown T."/>
            <person name="Cohen L."/>
        </authorList>
    </citation>
    <scope>NUCLEOTIDE SEQUENCE</scope>
</reference>
<gene>
    <name evidence="5" type="ORF">AGLA0713_LOCUS113</name>
</gene>
<proteinExistence type="predicted"/>
<dbReference type="GO" id="GO:0005634">
    <property type="term" value="C:nucleus"/>
    <property type="evidence" value="ECO:0007669"/>
    <property type="project" value="UniProtKB-SubCell"/>
</dbReference>
<sequence>MNKNFCPRVMNVNQPLVFQSSAANNYVGSMNGSTGTSSLSSSSSSSSSAIRHSSTTTSQQMLSTEQKAVGDSSPKINRVDFTTAATNRTGATASLPTVEHKQHKRTSSSKRTSSRQEDWSSQNKNLRERKLVLFYITRILKKKDGSNKENSIEKAAFRLESILYRNSQNKEEYLDKSTLKSRIRNVLQSIE</sequence>
<name>A0A7S0KWS8_9STRA</name>
<dbReference type="InterPro" id="IPR036546">
    <property type="entry name" value="MED15_KIX"/>
</dbReference>
<feature type="compositionally biased region" description="Low complexity" evidence="3">
    <location>
        <begin position="33"/>
        <end position="66"/>
    </location>
</feature>
<dbReference type="AlphaFoldDB" id="A0A7S0KWS8"/>
<keyword evidence="2" id="KW-0539">Nucleus</keyword>
<dbReference type="EMBL" id="HBEX01000187">
    <property type="protein sequence ID" value="CAD8595285.1"/>
    <property type="molecule type" value="Transcribed_RNA"/>
</dbReference>
<dbReference type="GO" id="GO:0003712">
    <property type="term" value="F:transcription coregulator activity"/>
    <property type="evidence" value="ECO:0007669"/>
    <property type="project" value="InterPro"/>
</dbReference>
<evidence type="ECO:0000259" key="4">
    <source>
        <dbReference type="Pfam" id="PF16987"/>
    </source>
</evidence>
<evidence type="ECO:0000256" key="1">
    <source>
        <dbReference type="ARBA" id="ARBA00004123"/>
    </source>
</evidence>
<organism evidence="5">
    <name type="scientific">Asterionellopsis glacialis</name>
    <dbReference type="NCBI Taxonomy" id="33640"/>
    <lineage>
        <taxon>Eukaryota</taxon>
        <taxon>Sar</taxon>
        <taxon>Stramenopiles</taxon>
        <taxon>Ochrophyta</taxon>
        <taxon>Bacillariophyta</taxon>
        <taxon>Fragilariophyceae</taxon>
        <taxon>Fragilariophycidae</taxon>
        <taxon>Fragilariales</taxon>
        <taxon>Fragilariaceae</taxon>
        <taxon>Asterionellopsis</taxon>
    </lineage>
</organism>
<protein>
    <recommendedName>
        <fullName evidence="4">Mediator complex subunit 15 KIX domain-containing protein</fullName>
    </recommendedName>
</protein>
<evidence type="ECO:0000313" key="5">
    <source>
        <dbReference type="EMBL" id="CAD8595285.1"/>
    </source>
</evidence>
<dbReference type="GO" id="GO:0006355">
    <property type="term" value="P:regulation of DNA-templated transcription"/>
    <property type="evidence" value="ECO:0007669"/>
    <property type="project" value="InterPro"/>
</dbReference>
<dbReference type="Pfam" id="PF16987">
    <property type="entry name" value="KIX_2"/>
    <property type="match status" value="1"/>
</dbReference>
<feature type="domain" description="Mediator complex subunit 15 KIX" evidence="4">
    <location>
        <begin position="117"/>
        <end position="180"/>
    </location>
</feature>
<evidence type="ECO:0000256" key="3">
    <source>
        <dbReference type="SAM" id="MobiDB-lite"/>
    </source>
</evidence>
<feature type="compositionally biased region" description="Low complexity" evidence="3">
    <location>
        <begin position="82"/>
        <end position="93"/>
    </location>
</feature>
<dbReference type="Gene3D" id="1.10.246.20">
    <property type="entry name" value="Coactivator CBP, KIX domain"/>
    <property type="match status" value="1"/>
</dbReference>
<accession>A0A7S0KWS8</accession>
<comment type="subcellular location">
    <subcellularLocation>
        <location evidence="1">Nucleus</location>
    </subcellularLocation>
</comment>